<comment type="caution">
    <text evidence="2">The sequence shown here is derived from an EMBL/GenBank/DDBJ whole genome shotgun (WGS) entry which is preliminary data.</text>
</comment>
<feature type="region of interest" description="Disordered" evidence="1">
    <location>
        <begin position="77"/>
        <end position="98"/>
    </location>
</feature>
<dbReference type="AlphaFoldDB" id="A0A8X7C8A2"/>
<dbReference type="EMBL" id="BMAV01011539">
    <property type="protein sequence ID" value="GFY57498.1"/>
    <property type="molecule type" value="Genomic_DNA"/>
</dbReference>
<sequence length="98" mass="10981">MPEHPSDVKFINNNWVSFALYRSSVSMDVENAGSEKSAKSEVHSRVTERVFVPAESWQRRPAAAARRCGFVTFFPSRHDTAPSPPERSCSVLEPPFVS</sequence>
<reference evidence="2" key="1">
    <citation type="submission" date="2020-08" db="EMBL/GenBank/DDBJ databases">
        <title>Multicomponent nature underlies the extraordinary mechanical properties of spider dragline silk.</title>
        <authorList>
            <person name="Kono N."/>
            <person name="Nakamura H."/>
            <person name="Mori M."/>
            <person name="Yoshida Y."/>
            <person name="Ohtoshi R."/>
            <person name="Malay A.D."/>
            <person name="Moran D.A.P."/>
            <person name="Tomita M."/>
            <person name="Numata K."/>
            <person name="Arakawa K."/>
        </authorList>
    </citation>
    <scope>NUCLEOTIDE SEQUENCE</scope>
</reference>
<evidence type="ECO:0000313" key="2">
    <source>
        <dbReference type="EMBL" id="GFY57498.1"/>
    </source>
</evidence>
<evidence type="ECO:0000313" key="3">
    <source>
        <dbReference type="Proteomes" id="UP000886998"/>
    </source>
</evidence>
<dbReference type="Proteomes" id="UP000886998">
    <property type="component" value="Unassembled WGS sequence"/>
</dbReference>
<keyword evidence="3" id="KW-1185">Reference proteome</keyword>
<protein>
    <submittedName>
        <fullName evidence="2">Uncharacterized protein</fullName>
    </submittedName>
</protein>
<name>A0A8X7C8A2_9ARAC</name>
<organism evidence="2 3">
    <name type="scientific">Trichonephila inaurata madagascariensis</name>
    <dbReference type="NCBI Taxonomy" id="2747483"/>
    <lineage>
        <taxon>Eukaryota</taxon>
        <taxon>Metazoa</taxon>
        <taxon>Ecdysozoa</taxon>
        <taxon>Arthropoda</taxon>
        <taxon>Chelicerata</taxon>
        <taxon>Arachnida</taxon>
        <taxon>Araneae</taxon>
        <taxon>Araneomorphae</taxon>
        <taxon>Entelegynae</taxon>
        <taxon>Araneoidea</taxon>
        <taxon>Nephilidae</taxon>
        <taxon>Trichonephila</taxon>
        <taxon>Trichonephila inaurata</taxon>
    </lineage>
</organism>
<evidence type="ECO:0000256" key="1">
    <source>
        <dbReference type="SAM" id="MobiDB-lite"/>
    </source>
</evidence>
<accession>A0A8X7C8A2</accession>
<gene>
    <name evidence="2" type="ORF">TNIN_353631</name>
</gene>
<proteinExistence type="predicted"/>